<evidence type="ECO:0000313" key="8">
    <source>
        <dbReference type="Proteomes" id="UP001481413"/>
    </source>
</evidence>
<dbReference type="InterPro" id="IPR001902">
    <property type="entry name" value="SLC26A/SulP_fam"/>
</dbReference>
<proteinExistence type="predicted"/>
<feature type="transmembrane region" description="Helical" evidence="5">
    <location>
        <begin position="175"/>
        <end position="193"/>
    </location>
</feature>
<keyword evidence="4 5" id="KW-0472">Membrane</keyword>
<dbReference type="InterPro" id="IPR002645">
    <property type="entry name" value="STAS_dom"/>
</dbReference>
<dbReference type="Pfam" id="PF00916">
    <property type="entry name" value="Sulfate_transp"/>
    <property type="match status" value="1"/>
</dbReference>
<dbReference type="InterPro" id="IPR036513">
    <property type="entry name" value="STAS_dom_sf"/>
</dbReference>
<dbReference type="NCBIfam" id="TIGR00815">
    <property type="entry name" value="sulP"/>
    <property type="match status" value="1"/>
</dbReference>
<feature type="transmembrane region" description="Helical" evidence="5">
    <location>
        <begin position="213"/>
        <end position="233"/>
    </location>
</feature>
<accession>A0ABP9ZZS9</accession>
<dbReference type="EMBL" id="BAABWH010000004">
    <property type="protein sequence ID" value="GAA6145567.1"/>
    <property type="molecule type" value="Genomic_DNA"/>
</dbReference>
<evidence type="ECO:0000256" key="5">
    <source>
        <dbReference type="SAM" id="Phobius"/>
    </source>
</evidence>
<dbReference type="CDD" id="cd07042">
    <property type="entry name" value="STAS_SulP_like_sulfate_transporter"/>
    <property type="match status" value="1"/>
</dbReference>
<feature type="transmembrane region" description="Helical" evidence="5">
    <location>
        <begin position="396"/>
        <end position="423"/>
    </location>
</feature>
<feature type="transmembrane region" description="Helical" evidence="5">
    <location>
        <begin position="334"/>
        <end position="352"/>
    </location>
</feature>
<evidence type="ECO:0000256" key="4">
    <source>
        <dbReference type="ARBA" id="ARBA00023136"/>
    </source>
</evidence>
<keyword evidence="8" id="KW-1185">Reference proteome</keyword>
<dbReference type="InterPro" id="IPR011547">
    <property type="entry name" value="SLC26A/SulP_dom"/>
</dbReference>
<comment type="caution">
    <text evidence="7">The sequence shown here is derived from an EMBL/GenBank/DDBJ whole genome shotgun (WGS) entry which is preliminary data.</text>
</comment>
<keyword evidence="2 5" id="KW-0812">Transmembrane</keyword>
<dbReference type="PROSITE" id="PS50801">
    <property type="entry name" value="STAS"/>
    <property type="match status" value="1"/>
</dbReference>
<dbReference type="Proteomes" id="UP001481413">
    <property type="component" value="Unassembled WGS sequence"/>
</dbReference>
<sequence>MFLKFTSTLSQATPHSLLDDAVAGLVVTIMLVPQSIAYAFLAGLPPEAGLFASLLPLLVYAMLGSSPTLAVGPVAIISLMTLSVLQGVVSPDNEDYTQYAVLLAGMTGIWLLLFFLIGLGSWTSFISHSVVSGFTSAAAIVIILSQLKYFTGLDIPRGGPGWSPIGYIAEHWRSIAYWPLTVACVGSALLIFWQRCAPVFSTRLPVPTVVTVLINRAGPLILIVSGALLIVLFDPPLATVGAVPSGLPILALPDIANLDWRSLLLPSAILALIIFLESLSIANSMARNQDVRIKPNQELLALGTANIVASISQAMPVAGGFGRSMVMKSAGARSQWAAIFTFGFMSLVCIAAGSWFEHLPHAALGAMIVVATWPLFNWRDGWNAWRFQPSDGLVWVITFIGVLLIDAETGIMAGVLLSLIFYLRRTSQPHIAEIGRIHNTELYRNKRRHEVETIPSISLIRVDENLYFANSDFLINYVLKRVAKRPDIKHVVLVGTAINHVDFCGLEALELIHQRLAERGVTLHLAEFKGTVIDKLKTTHIKEKLAPGRIFFTVADAVRFLTQEPDDNPQSISATQNS</sequence>
<feature type="transmembrane region" description="Helical" evidence="5">
    <location>
        <begin position="260"/>
        <end position="279"/>
    </location>
</feature>
<feature type="transmembrane region" description="Helical" evidence="5">
    <location>
        <begin position="21"/>
        <end position="41"/>
    </location>
</feature>
<comment type="subcellular location">
    <subcellularLocation>
        <location evidence="1">Membrane</location>
        <topology evidence="1">Multi-pass membrane protein</topology>
    </subcellularLocation>
</comment>
<dbReference type="Pfam" id="PF01740">
    <property type="entry name" value="STAS"/>
    <property type="match status" value="1"/>
</dbReference>
<feature type="transmembrane region" description="Helical" evidence="5">
    <location>
        <begin position="299"/>
        <end position="322"/>
    </location>
</feature>
<dbReference type="SUPFAM" id="SSF52091">
    <property type="entry name" value="SpoIIaa-like"/>
    <property type="match status" value="1"/>
</dbReference>
<feature type="domain" description="STAS" evidence="6">
    <location>
        <begin position="447"/>
        <end position="561"/>
    </location>
</feature>
<feature type="transmembrane region" description="Helical" evidence="5">
    <location>
        <begin position="125"/>
        <end position="147"/>
    </location>
</feature>
<feature type="transmembrane region" description="Helical" evidence="5">
    <location>
        <begin position="359"/>
        <end position="376"/>
    </location>
</feature>
<evidence type="ECO:0000259" key="6">
    <source>
        <dbReference type="PROSITE" id="PS50801"/>
    </source>
</evidence>
<evidence type="ECO:0000256" key="3">
    <source>
        <dbReference type="ARBA" id="ARBA00022989"/>
    </source>
</evidence>
<dbReference type="PANTHER" id="PTHR11814">
    <property type="entry name" value="SULFATE TRANSPORTER"/>
    <property type="match status" value="1"/>
</dbReference>
<evidence type="ECO:0000313" key="7">
    <source>
        <dbReference type="EMBL" id="GAA6145567.1"/>
    </source>
</evidence>
<organism evidence="7 8">
    <name type="scientific">Thalassolituus maritimus</name>
    <dbReference type="NCBI Taxonomy" id="484498"/>
    <lineage>
        <taxon>Bacteria</taxon>
        <taxon>Pseudomonadati</taxon>
        <taxon>Pseudomonadota</taxon>
        <taxon>Gammaproteobacteria</taxon>
        <taxon>Oceanospirillales</taxon>
        <taxon>Oceanospirillaceae</taxon>
        <taxon>Thalassolituus</taxon>
    </lineage>
</organism>
<dbReference type="Gene3D" id="3.30.750.24">
    <property type="entry name" value="STAS domain"/>
    <property type="match status" value="1"/>
</dbReference>
<protein>
    <submittedName>
        <fullName evidence="7">Solute carrier family 26 protein</fullName>
    </submittedName>
</protein>
<gene>
    <name evidence="7" type="ORF">NBRC116585_16850</name>
</gene>
<feature type="transmembrane region" description="Helical" evidence="5">
    <location>
        <begin position="96"/>
        <end position="118"/>
    </location>
</feature>
<keyword evidence="3 5" id="KW-1133">Transmembrane helix</keyword>
<evidence type="ECO:0000256" key="2">
    <source>
        <dbReference type="ARBA" id="ARBA00022692"/>
    </source>
</evidence>
<name>A0ABP9ZZS9_9GAMM</name>
<reference evidence="7 8" key="1">
    <citation type="submission" date="2024-04" db="EMBL/GenBank/DDBJ databases">
        <title>Draft genome sequence of Thalassolituus maritimus NBRC 116585.</title>
        <authorList>
            <person name="Miyakawa T."/>
            <person name="Kusuya Y."/>
            <person name="Miura T."/>
        </authorList>
    </citation>
    <scope>NUCLEOTIDE SEQUENCE [LARGE SCALE GENOMIC DNA]</scope>
    <source>
        <strain evidence="7 8">5NW40-0001</strain>
    </source>
</reference>
<evidence type="ECO:0000256" key="1">
    <source>
        <dbReference type="ARBA" id="ARBA00004141"/>
    </source>
</evidence>